<protein>
    <submittedName>
        <fullName evidence="3">Uncharacterized protein</fullName>
    </submittedName>
</protein>
<evidence type="ECO:0000313" key="3">
    <source>
        <dbReference type="EMBL" id="KUN60452.1"/>
    </source>
</evidence>
<evidence type="ECO:0000313" key="4">
    <source>
        <dbReference type="Proteomes" id="UP000053669"/>
    </source>
</evidence>
<sequence length="97" mass="10485">MTHTDDTTAAGAARQLRRIRAFYAAGVVLWTASSAWTMGDSPGSRPMWTSLLLLAVFTGLLLMASRWLRRLGSTGSPRPPRHIALSGRAGRHAVSKP</sequence>
<keyword evidence="2" id="KW-1133">Transmembrane helix</keyword>
<dbReference type="Proteomes" id="UP000053669">
    <property type="component" value="Unassembled WGS sequence"/>
</dbReference>
<comment type="caution">
    <text evidence="3">The sequence shown here is derived from an EMBL/GenBank/DDBJ whole genome shotgun (WGS) entry which is preliminary data.</text>
</comment>
<evidence type="ECO:0000256" key="1">
    <source>
        <dbReference type="SAM" id="MobiDB-lite"/>
    </source>
</evidence>
<evidence type="ECO:0000256" key="2">
    <source>
        <dbReference type="SAM" id="Phobius"/>
    </source>
</evidence>
<keyword evidence="2" id="KW-0472">Membrane</keyword>
<feature type="region of interest" description="Disordered" evidence="1">
    <location>
        <begin position="73"/>
        <end position="97"/>
    </location>
</feature>
<feature type="transmembrane region" description="Helical" evidence="2">
    <location>
        <begin position="21"/>
        <end position="39"/>
    </location>
</feature>
<proteinExistence type="predicted"/>
<organism evidence="3 4">
    <name type="scientific">Streptomyces canus</name>
    <dbReference type="NCBI Taxonomy" id="58343"/>
    <lineage>
        <taxon>Bacteria</taxon>
        <taxon>Bacillati</taxon>
        <taxon>Actinomycetota</taxon>
        <taxon>Actinomycetes</taxon>
        <taxon>Kitasatosporales</taxon>
        <taxon>Streptomycetaceae</taxon>
        <taxon>Streptomyces</taxon>
        <taxon>Streptomyces aurantiacus group</taxon>
    </lineage>
</organism>
<feature type="transmembrane region" description="Helical" evidence="2">
    <location>
        <begin position="51"/>
        <end position="68"/>
    </location>
</feature>
<dbReference type="EMBL" id="LMWU01000045">
    <property type="protein sequence ID" value="KUN60452.1"/>
    <property type="molecule type" value="Genomic_DNA"/>
</dbReference>
<dbReference type="STRING" id="58343.AQJ46_37635"/>
<dbReference type="RefSeq" id="WP_059209955.1">
    <property type="nucleotide sequence ID" value="NZ_KQ948670.1"/>
</dbReference>
<gene>
    <name evidence="3" type="ORF">AQJ46_37635</name>
</gene>
<keyword evidence="2" id="KW-0812">Transmembrane</keyword>
<accession>A0A101RRI9</accession>
<name>A0A101RRI9_9ACTN</name>
<reference evidence="3 4" key="1">
    <citation type="submission" date="2015-10" db="EMBL/GenBank/DDBJ databases">
        <title>Draft genome sequence of Streptomyces canus DSM 40017, type strain for the species Streptomyces canus.</title>
        <authorList>
            <person name="Ruckert C."/>
            <person name="Winkler A."/>
            <person name="Kalinowski J."/>
            <person name="Kampfer P."/>
            <person name="Glaeser S."/>
        </authorList>
    </citation>
    <scope>NUCLEOTIDE SEQUENCE [LARGE SCALE GENOMIC DNA]</scope>
    <source>
        <strain evidence="3 4">DSM 40017</strain>
    </source>
</reference>
<dbReference type="AlphaFoldDB" id="A0A101RRI9"/>